<dbReference type="AlphaFoldDB" id="A0A7J7K9Y6"/>
<accession>A0A7J7K9Y6</accession>
<dbReference type="Proteomes" id="UP000593567">
    <property type="component" value="Unassembled WGS sequence"/>
</dbReference>
<keyword evidence="2 3" id="KW-0040">ANK repeat</keyword>
<evidence type="ECO:0000313" key="4">
    <source>
        <dbReference type="EMBL" id="KAF6034661.1"/>
    </source>
</evidence>
<evidence type="ECO:0000313" key="5">
    <source>
        <dbReference type="Proteomes" id="UP000593567"/>
    </source>
</evidence>
<dbReference type="OrthoDB" id="1921232at2759"/>
<dbReference type="Pfam" id="PF12796">
    <property type="entry name" value="Ank_2"/>
    <property type="match status" value="1"/>
</dbReference>
<reference evidence="4" key="1">
    <citation type="submission" date="2020-06" db="EMBL/GenBank/DDBJ databases">
        <title>Draft genome of Bugula neritina, a colonial animal packing powerful symbionts and potential medicines.</title>
        <authorList>
            <person name="Rayko M."/>
        </authorList>
    </citation>
    <scope>NUCLEOTIDE SEQUENCE [LARGE SCALE GENOMIC DNA]</scope>
    <source>
        <strain evidence="4">Kwan_BN1</strain>
    </source>
</reference>
<sequence>MINERTENEGWTCLHISTIVNNANVISYILDKIQNEEERRQFIGEMDRLGWTSLQWGCMLDNTASVEETMNKLSLDDQVDLMTRSWSLLHATAQGNAINTMKCLMDRFEDDTTRWKIIKCATLEGKTALHIAIADGKAKAVIMLLDIAGKDSKKLLAIRDRSNRTAQSYTSGQFPLLEQYVESAVKFESPPLHQAALDNDRLLAEWILVTHPDSYGTQISKRNQEGLTVLHSASHANSIEVIEEISKMMTEEEFVNHLLTRSDGGRTALHLAVVHNNPAAIHTILKRIQNSVERKKVMDTVDEGGETALQVSKRLSYNTAEQILEYHQQLVSTEKEKLFHQVQHTFYTLNIPDEKLVSWSQITKEHAEDDLSTRRDVNYDATVSLLQDNPDIEESRRMVEVAQRVDPDNINTWCNKGSSSCLSSHLLGTWKKWLLNL</sequence>
<keyword evidence="1" id="KW-0677">Repeat</keyword>
<dbReference type="SUPFAM" id="SSF48403">
    <property type="entry name" value="Ankyrin repeat"/>
    <property type="match status" value="1"/>
</dbReference>
<dbReference type="InterPro" id="IPR036770">
    <property type="entry name" value="Ankyrin_rpt-contain_sf"/>
</dbReference>
<dbReference type="EMBL" id="VXIV02001028">
    <property type="protein sequence ID" value="KAF6034661.1"/>
    <property type="molecule type" value="Genomic_DNA"/>
</dbReference>
<dbReference type="PROSITE" id="PS50297">
    <property type="entry name" value="ANK_REP_REGION"/>
    <property type="match status" value="1"/>
</dbReference>
<gene>
    <name evidence="4" type="ORF">EB796_007045</name>
</gene>
<comment type="caution">
    <text evidence="4">The sequence shown here is derived from an EMBL/GenBank/DDBJ whole genome shotgun (WGS) entry which is preliminary data.</text>
</comment>
<keyword evidence="5" id="KW-1185">Reference proteome</keyword>
<proteinExistence type="predicted"/>
<dbReference type="PANTHER" id="PTHR24161:SF17">
    <property type="entry name" value="PALMITOYLTRANSFERASE"/>
    <property type="match status" value="1"/>
</dbReference>
<feature type="repeat" description="ANK" evidence="3">
    <location>
        <begin position="124"/>
        <end position="146"/>
    </location>
</feature>
<name>A0A7J7K9Y6_BUGNE</name>
<dbReference type="PANTHER" id="PTHR24161">
    <property type="entry name" value="ANK_REP_REGION DOMAIN-CONTAINING PROTEIN-RELATED"/>
    <property type="match status" value="1"/>
</dbReference>
<dbReference type="InterPro" id="IPR002110">
    <property type="entry name" value="Ankyrin_rpt"/>
</dbReference>
<dbReference type="GO" id="GO:0016409">
    <property type="term" value="F:palmitoyltransferase activity"/>
    <property type="evidence" value="ECO:0007669"/>
    <property type="project" value="TreeGrafter"/>
</dbReference>
<dbReference type="GO" id="GO:0000139">
    <property type="term" value="C:Golgi membrane"/>
    <property type="evidence" value="ECO:0007669"/>
    <property type="project" value="TreeGrafter"/>
</dbReference>
<dbReference type="SMART" id="SM00248">
    <property type="entry name" value="ANK"/>
    <property type="match status" value="5"/>
</dbReference>
<dbReference type="Gene3D" id="1.25.40.20">
    <property type="entry name" value="Ankyrin repeat-containing domain"/>
    <property type="match status" value="3"/>
</dbReference>
<organism evidence="4 5">
    <name type="scientific">Bugula neritina</name>
    <name type="common">Brown bryozoan</name>
    <name type="synonym">Sertularia neritina</name>
    <dbReference type="NCBI Taxonomy" id="10212"/>
    <lineage>
        <taxon>Eukaryota</taxon>
        <taxon>Metazoa</taxon>
        <taxon>Spiralia</taxon>
        <taxon>Lophotrochozoa</taxon>
        <taxon>Bryozoa</taxon>
        <taxon>Gymnolaemata</taxon>
        <taxon>Cheilostomatida</taxon>
        <taxon>Flustrina</taxon>
        <taxon>Buguloidea</taxon>
        <taxon>Bugulidae</taxon>
        <taxon>Bugula</taxon>
    </lineage>
</organism>
<evidence type="ECO:0000256" key="3">
    <source>
        <dbReference type="PROSITE-ProRule" id="PRU00023"/>
    </source>
</evidence>
<evidence type="ECO:0000256" key="2">
    <source>
        <dbReference type="ARBA" id="ARBA00023043"/>
    </source>
</evidence>
<protein>
    <submittedName>
        <fullName evidence="4">Uncharacterized protein</fullName>
    </submittedName>
</protein>
<dbReference type="PROSITE" id="PS50088">
    <property type="entry name" value="ANK_REPEAT"/>
    <property type="match status" value="1"/>
</dbReference>
<evidence type="ECO:0000256" key="1">
    <source>
        <dbReference type="ARBA" id="ARBA00022737"/>
    </source>
</evidence>